<dbReference type="SFLD" id="SFLDS00019">
    <property type="entry name" value="Glutathione_Transferase_(cytos"/>
    <property type="match status" value="1"/>
</dbReference>
<dbReference type="Pfam" id="PF02798">
    <property type="entry name" value="GST_N"/>
    <property type="match status" value="1"/>
</dbReference>
<dbReference type="SUPFAM" id="SSF47616">
    <property type="entry name" value="GST C-terminal domain-like"/>
    <property type="match status" value="1"/>
</dbReference>
<dbReference type="InterPro" id="IPR040079">
    <property type="entry name" value="Glutathione_S-Trfase"/>
</dbReference>
<dbReference type="PROSITE" id="PS50404">
    <property type="entry name" value="GST_NTER"/>
    <property type="match status" value="1"/>
</dbReference>
<dbReference type="Proteomes" id="UP001187682">
    <property type="component" value="Unassembled WGS sequence"/>
</dbReference>
<evidence type="ECO:0000313" key="10">
    <source>
        <dbReference type="Proteomes" id="UP001187682"/>
    </source>
</evidence>
<comment type="catalytic activity">
    <reaction evidence="4">
        <text>RX + glutathione = an S-substituted glutathione + a halide anion + H(+)</text>
        <dbReference type="Rhea" id="RHEA:16437"/>
        <dbReference type="ChEBI" id="CHEBI:15378"/>
        <dbReference type="ChEBI" id="CHEBI:16042"/>
        <dbReference type="ChEBI" id="CHEBI:17792"/>
        <dbReference type="ChEBI" id="CHEBI:57925"/>
        <dbReference type="ChEBI" id="CHEBI:90779"/>
        <dbReference type="EC" id="2.5.1.18"/>
    </reaction>
</comment>
<dbReference type="GO" id="GO:0005737">
    <property type="term" value="C:cytoplasm"/>
    <property type="evidence" value="ECO:0007669"/>
    <property type="project" value="UniProtKB-ARBA"/>
</dbReference>
<dbReference type="PROSITE" id="PS50405">
    <property type="entry name" value="GST_CTER"/>
    <property type="match status" value="1"/>
</dbReference>
<dbReference type="Gene3D" id="1.20.1050.130">
    <property type="match status" value="1"/>
</dbReference>
<dbReference type="InterPro" id="IPR010987">
    <property type="entry name" value="Glutathione-S-Trfase_C-like"/>
</dbReference>
<dbReference type="InterPro" id="IPR036282">
    <property type="entry name" value="Glutathione-S-Trfase_C_sf"/>
</dbReference>
<evidence type="ECO:0000313" key="9">
    <source>
        <dbReference type="EMBL" id="SPO05566.1"/>
    </source>
</evidence>
<evidence type="ECO:0000256" key="4">
    <source>
        <dbReference type="ARBA" id="ARBA00047960"/>
    </source>
</evidence>
<dbReference type="CDD" id="cd03048">
    <property type="entry name" value="GST_N_Ure2p_like"/>
    <property type="match status" value="1"/>
</dbReference>
<organism evidence="9 10">
    <name type="scientific">Cephalotrichum gorgonifer</name>
    <dbReference type="NCBI Taxonomy" id="2041049"/>
    <lineage>
        <taxon>Eukaryota</taxon>
        <taxon>Fungi</taxon>
        <taxon>Dikarya</taxon>
        <taxon>Ascomycota</taxon>
        <taxon>Pezizomycotina</taxon>
        <taxon>Sordariomycetes</taxon>
        <taxon>Hypocreomycetidae</taxon>
        <taxon>Microascales</taxon>
        <taxon>Microascaceae</taxon>
        <taxon>Cephalotrichum</taxon>
    </lineage>
</organism>
<evidence type="ECO:0000256" key="1">
    <source>
        <dbReference type="ARBA" id="ARBA00007409"/>
    </source>
</evidence>
<dbReference type="EC" id="2.5.1.18" evidence="2"/>
<sequence length="218" mass="25122">MQPITLWSHHSGPNPWKVALIMEELGIPYKATFVTFAEVKNEPYVLINPNGRLPAIEDPNTGLTLWESGAIVEYLIEQYDKEHKLSYDDTTNKYLCKQWLHFQVSGQGPYYGQAFWFLNYASEKLPLAIDRYLGEIDRVTSVLERALDGRDWLVGDKCTYADLSFIAWQRIVPRLLGDSFYDKYPRVKAWLDRMHERPLVVKINEERRAAGIAAGGIP</sequence>
<dbReference type="InterPro" id="IPR004045">
    <property type="entry name" value="Glutathione_S-Trfase_N"/>
</dbReference>
<name>A0AAE8SY66_9PEZI</name>
<dbReference type="EMBL" id="ONZQ02000013">
    <property type="protein sequence ID" value="SPO05566.1"/>
    <property type="molecule type" value="Genomic_DNA"/>
</dbReference>
<dbReference type="PANTHER" id="PTHR44051:SF3">
    <property type="entry name" value="TRANSCRIPTIONAL REGULATOR URE2"/>
    <property type="match status" value="1"/>
</dbReference>
<keyword evidence="3" id="KW-0808">Transferase</keyword>
<dbReference type="FunFam" id="1.20.1050.130:FF:000016">
    <property type="entry name" value="Glutathione S-transferase 1"/>
    <property type="match status" value="1"/>
</dbReference>
<dbReference type="PANTHER" id="PTHR44051">
    <property type="entry name" value="GLUTATHIONE S-TRANSFERASE-RELATED"/>
    <property type="match status" value="1"/>
</dbReference>
<protein>
    <recommendedName>
        <fullName evidence="2">glutathione transferase</fullName>
        <ecNumber evidence="2">2.5.1.18</ecNumber>
    </recommendedName>
</protein>
<dbReference type="GO" id="GO:0005634">
    <property type="term" value="C:nucleus"/>
    <property type="evidence" value="ECO:0007669"/>
    <property type="project" value="UniProtKB-ARBA"/>
</dbReference>
<dbReference type="SUPFAM" id="SSF52833">
    <property type="entry name" value="Thioredoxin-like"/>
    <property type="match status" value="1"/>
</dbReference>
<evidence type="ECO:0000259" key="7">
    <source>
        <dbReference type="PROSITE" id="PS50404"/>
    </source>
</evidence>
<comment type="function">
    <text evidence="5">Involved in the oxidative stress response and detoxification.</text>
</comment>
<dbReference type="GO" id="GO:0004364">
    <property type="term" value="F:glutathione transferase activity"/>
    <property type="evidence" value="ECO:0007669"/>
    <property type="project" value="UniProtKB-EC"/>
</dbReference>
<evidence type="ECO:0000256" key="5">
    <source>
        <dbReference type="ARBA" id="ARBA00060024"/>
    </source>
</evidence>
<feature type="domain" description="GST C-terminal" evidence="8">
    <location>
        <begin position="89"/>
        <end position="212"/>
    </location>
</feature>
<dbReference type="SFLD" id="SFLDG00358">
    <property type="entry name" value="Main_(cytGST)"/>
    <property type="match status" value="1"/>
</dbReference>
<evidence type="ECO:0000256" key="2">
    <source>
        <dbReference type="ARBA" id="ARBA00012452"/>
    </source>
</evidence>
<reference evidence="9" key="1">
    <citation type="submission" date="2018-03" db="EMBL/GenBank/DDBJ databases">
        <authorList>
            <person name="Guldener U."/>
        </authorList>
    </citation>
    <scope>NUCLEOTIDE SEQUENCE</scope>
</reference>
<accession>A0AAE8SY66</accession>
<evidence type="ECO:0000259" key="8">
    <source>
        <dbReference type="PROSITE" id="PS50405"/>
    </source>
</evidence>
<comment type="similarity">
    <text evidence="1 6">Belongs to the GST superfamily.</text>
</comment>
<dbReference type="InterPro" id="IPR036249">
    <property type="entry name" value="Thioredoxin-like_sf"/>
</dbReference>
<feature type="domain" description="GST N-terminal" evidence="7">
    <location>
        <begin position="2"/>
        <end position="83"/>
    </location>
</feature>
<evidence type="ECO:0000256" key="6">
    <source>
        <dbReference type="RuleBase" id="RU003494"/>
    </source>
</evidence>
<dbReference type="InterPro" id="IPR004046">
    <property type="entry name" value="GST_C"/>
</dbReference>
<keyword evidence="10" id="KW-1185">Reference proteome</keyword>
<dbReference type="AlphaFoldDB" id="A0AAE8SY66"/>
<gene>
    <name evidence="9" type="ORF">DNG_08253</name>
</gene>
<comment type="caution">
    <text evidence="9">The sequence shown here is derived from an EMBL/GenBank/DDBJ whole genome shotgun (WGS) entry which is preliminary data.</text>
</comment>
<dbReference type="SFLD" id="SFLDG01151">
    <property type="entry name" value="Main.2:_Nu-like"/>
    <property type="match status" value="1"/>
</dbReference>
<proteinExistence type="inferred from homology"/>
<evidence type="ECO:0000256" key="3">
    <source>
        <dbReference type="ARBA" id="ARBA00022679"/>
    </source>
</evidence>
<dbReference type="Pfam" id="PF00043">
    <property type="entry name" value="GST_C"/>
    <property type="match status" value="1"/>
</dbReference>